<organism evidence="1 2">
    <name type="scientific">Sulfobacillus benefaciens</name>
    <dbReference type="NCBI Taxonomy" id="453960"/>
    <lineage>
        <taxon>Bacteria</taxon>
        <taxon>Bacillati</taxon>
        <taxon>Bacillota</taxon>
        <taxon>Clostridia</taxon>
        <taxon>Eubacteriales</taxon>
        <taxon>Clostridiales Family XVII. Incertae Sedis</taxon>
        <taxon>Sulfobacillus</taxon>
    </lineage>
</organism>
<dbReference type="EMBL" id="PXYT01000009">
    <property type="protein sequence ID" value="PSR30589.1"/>
    <property type="molecule type" value="Genomic_DNA"/>
</dbReference>
<reference evidence="1 2" key="1">
    <citation type="journal article" date="2014" name="BMC Genomics">
        <title>Comparison of environmental and isolate Sulfobacillus genomes reveals diverse carbon, sulfur, nitrogen, and hydrogen metabolisms.</title>
        <authorList>
            <person name="Justice N.B."/>
            <person name="Norman A."/>
            <person name="Brown C.T."/>
            <person name="Singh A."/>
            <person name="Thomas B.C."/>
            <person name="Banfield J.F."/>
        </authorList>
    </citation>
    <scope>NUCLEOTIDE SEQUENCE [LARGE SCALE GENOMIC DNA]</scope>
    <source>
        <strain evidence="1">AMDSBA1</strain>
    </source>
</reference>
<name>A0A2T2X7X6_9FIRM</name>
<protein>
    <submittedName>
        <fullName evidence="1">Uncharacterized protein</fullName>
    </submittedName>
</protein>
<evidence type="ECO:0000313" key="2">
    <source>
        <dbReference type="Proteomes" id="UP000242699"/>
    </source>
</evidence>
<gene>
    <name evidence="1" type="ORF">C7B43_05790</name>
</gene>
<proteinExistence type="predicted"/>
<dbReference type="AlphaFoldDB" id="A0A2T2X7X6"/>
<evidence type="ECO:0000313" key="1">
    <source>
        <dbReference type="EMBL" id="PSR30589.1"/>
    </source>
</evidence>
<dbReference type="Proteomes" id="UP000242699">
    <property type="component" value="Unassembled WGS sequence"/>
</dbReference>
<comment type="caution">
    <text evidence="1">The sequence shown here is derived from an EMBL/GenBank/DDBJ whole genome shotgun (WGS) entry which is preliminary data.</text>
</comment>
<accession>A0A2T2X7X6</accession>
<sequence>MATDNQKALVYIGRIAQQNPSIQTVVGYLMADPGRMRLVYHLKDDFTLAMGLSIHRRIEIPLAPWQGFIRGVPVPDPLTWIQAAQSYRGQPVMVRISTDDPVLLQLLNGLLKEEKEAEYRQQLLARMDGVRQELDRALDLYNEVRHIMEVDRDRQPELVKFLTMAESQMQGMGKELKAMKAHLETGDPSLPPTEEGD</sequence>